<dbReference type="Proteomes" id="UP001396334">
    <property type="component" value="Unassembled WGS sequence"/>
</dbReference>
<comment type="caution">
    <text evidence="1">The sequence shown here is derived from an EMBL/GenBank/DDBJ whole genome shotgun (WGS) entry which is preliminary data.</text>
</comment>
<gene>
    <name evidence="1" type="ORF">V6N11_007283</name>
</gene>
<accession>A0ABR2RT80</accession>
<protein>
    <submittedName>
        <fullName evidence="1">Uncharacterized protein</fullName>
    </submittedName>
</protein>
<keyword evidence="2" id="KW-1185">Reference proteome</keyword>
<reference evidence="1 2" key="1">
    <citation type="journal article" date="2024" name="G3 (Bethesda)">
        <title>Genome assembly of Hibiscus sabdariffa L. provides insights into metabolisms of medicinal natural products.</title>
        <authorList>
            <person name="Kim T."/>
        </authorList>
    </citation>
    <scope>NUCLEOTIDE SEQUENCE [LARGE SCALE GENOMIC DNA]</scope>
    <source>
        <strain evidence="1">TK-2024</strain>
        <tissue evidence="1">Old leaves</tissue>
    </source>
</reference>
<name>A0ABR2RT80_9ROSI</name>
<dbReference type="EMBL" id="JBBPBN010000021">
    <property type="protein sequence ID" value="KAK9016203.1"/>
    <property type="molecule type" value="Genomic_DNA"/>
</dbReference>
<evidence type="ECO:0000313" key="1">
    <source>
        <dbReference type="EMBL" id="KAK9016203.1"/>
    </source>
</evidence>
<proteinExistence type="predicted"/>
<sequence>MAREEAGLSLSATKGIIEVERPILSDGILPNIINHELKCFTLTLSEFHQNPKSERIKRLLFGSVDAYSDGSLSALSVQCMLGCVENRLVVFYSYLQ</sequence>
<organism evidence="1 2">
    <name type="scientific">Hibiscus sabdariffa</name>
    <name type="common">roselle</name>
    <dbReference type="NCBI Taxonomy" id="183260"/>
    <lineage>
        <taxon>Eukaryota</taxon>
        <taxon>Viridiplantae</taxon>
        <taxon>Streptophyta</taxon>
        <taxon>Embryophyta</taxon>
        <taxon>Tracheophyta</taxon>
        <taxon>Spermatophyta</taxon>
        <taxon>Magnoliopsida</taxon>
        <taxon>eudicotyledons</taxon>
        <taxon>Gunneridae</taxon>
        <taxon>Pentapetalae</taxon>
        <taxon>rosids</taxon>
        <taxon>malvids</taxon>
        <taxon>Malvales</taxon>
        <taxon>Malvaceae</taxon>
        <taxon>Malvoideae</taxon>
        <taxon>Hibiscus</taxon>
    </lineage>
</organism>
<evidence type="ECO:0000313" key="2">
    <source>
        <dbReference type="Proteomes" id="UP001396334"/>
    </source>
</evidence>